<feature type="transmembrane region" description="Helical" evidence="10">
    <location>
        <begin position="361"/>
        <end position="387"/>
    </location>
</feature>
<keyword evidence="3 10" id="KW-0812">Transmembrane</keyword>
<comment type="subcellular location">
    <subcellularLocation>
        <location evidence="1">Membrane</location>
        <topology evidence="1">Multi-pass membrane protein</topology>
    </subcellularLocation>
</comment>
<feature type="transmembrane region" description="Helical" evidence="10">
    <location>
        <begin position="144"/>
        <end position="167"/>
    </location>
</feature>
<evidence type="ECO:0000256" key="9">
    <source>
        <dbReference type="ARBA" id="ARBA00023303"/>
    </source>
</evidence>
<dbReference type="Pfam" id="PF00654">
    <property type="entry name" value="Voltage_CLC"/>
    <property type="match status" value="1"/>
</dbReference>
<dbReference type="InterPro" id="IPR050368">
    <property type="entry name" value="ClC-type_chloride_channel"/>
</dbReference>
<dbReference type="InterPro" id="IPR014743">
    <property type="entry name" value="Cl-channel_core"/>
</dbReference>
<dbReference type="PANTHER" id="PTHR43427">
    <property type="entry name" value="CHLORIDE CHANNEL PROTEIN CLC-E"/>
    <property type="match status" value="1"/>
</dbReference>
<keyword evidence="2" id="KW-0813">Transport</keyword>
<keyword evidence="9" id="KW-0407">Ion channel</keyword>
<dbReference type="PANTHER" id="PTHR43427:SF6">
    <property type="entry name" value="CHLORIDE CHANNEL PROTEIN CLC-E"/>
    <property type="match status" value="1"/>
</dbReference>
<keyword evidence="8" id="KW-0868">Chloride</keyword>
<name>A0A0B0EFP5_9BACT</name>
<feature type="transmembrane region" description="Helical" evidence="10">
    <location>
        <begin position="255"/>
        <end position="275"/>
    </location>
</feature>
<feature type="transmembrane region" description="Helical" evidence="10">
    <location>
        <begin position="12"/>
        <end position="34"/>
    </location>
</feature>
<evidence type="ECO:0000256" key="10">
    <source>
        <dbReference type="SAM" id="Phobius"/>
    </source>
</evidence>
<keyword evidence="4 10" id="KW-1133">Transmembrane helix</keyword>
<dbReference type="Proteomes" id="UP000030652">
    <property type="component" value="Unassembled WGS sequence"/>
</dbReference>
<feature type="transmembrane region" description="Helical" evidence="10">
    <location>
        <begin position="179"/>
        <end position="199"/>
    </location>
</feature>
<evidence type="ECO:0000256" key="6">
    <source>
        <dbReference type="ARBA" id="ARBA00023136"/>
    </source>
</evidence>
<protein>
    <submittedName>
        <fullName evidence="11">Chloride channel protein</fullName>
    </submittedName>
</protein>
<organism evidence="11 12">
    <name type="scientific">Candidatus Scalindua brodae</name>
    <dbReference type="NCBI Taxonomy" id="237368"/>
    <lineage>
        <taxon>Bacteria</taxon>
        <taxon>Pseudomonadati</taxon>
        <taxon>Planctomycetota</taxon>
        <taxon>Candidatus Brocadiia</taxon>
        <taxon>Candidatus Brocadiales</taxon>
        <taxon>Candidatus Scalinduaceae</taxon>
        <taxon>Candidatus Scalindua</taxon>
    </lineage>
</organism>
<dbReference type="Gene3D" id="1.10.3080.10">
    <property type="entry name" value="Clc chloride channel"/>
    <property type="match status" value="1"/>
</dbReference>
<feature type="transmembrane region" description="Helical" evidence="10">
    <location>
        <begin position="222"/>
        <end position="243"/>
    </location>
</feature>
<dbReference type="AlphaFoldDB" id="A0A0B0EFP5"/>
<evidence type="ECO:0000256" key="4">
    <source>
        <dbReference type="ARBA" id="ARBA00022989"/>
    </source>
</evidence>
<dbReference type="GO" id="GO:0034707">
    <property type="term" value="C:chloride channel complex"/>
    <property type="evidence" value="ECO:0007669"/>
    <property type="project" value="UniProtKB-KW"/>
</dbReference>
<evidence type="ECO:0000313" key="12">
    <source>
        <dbReference type="Proteomes" id="UP000030652"/>
    </source>
</evidence>
<keyword evidence="5" id="KW-0406">Ion transport</keyword>
<feature type="transmembrane region" description="Helical" evidence="10">
    <location>
        <begin position="295"/>
        <end position="317"/>
    </location>
</feature>
<evidence type="ECO:0000256" key="3">
    <source>
        <dbReference type="ARBA" id="ARBA00022692"/>
    </source>
</evidence>
<feature type="transmembrane region" description="Helical" evidence="10">
    <location>
        <begin position="329"/>
        <end position="355"/>
    </location>
</feature>
<dbReference type="GO" id="GO:0005254">
    <property type="term" value="F:chloride channel activity"/>
    <property type="evidence" value="ECO:0007669"/>
    <property type="project" value="UniProtKB-KW"/>
</dbReference>
<keyword evidence="6 10" id="KW-0472">Membrane</keyword>
<gene>
    <name evidence="11" type="ORF">SCABRO_03369</name>
</gene>
<dbReference type="EMBL" id="JRYO01000228">
    <property type="protein sequence ID" value="KHE90891.1"/>
    <property type="molecule type" value="Genomic_DNA"/>
</dbReference>
<dbReference type="eggNOG" id="COG0038">
    <property type="taxonomic scope" value="Bacteria"/>
</dbReference>
<feature type="transmembrane region" description="Helical" evidence="10">
    <location>
        <begin position="98"/>
        <end position="118"/>
    </location>
</feature>
<dbReference type="InterPro" id="IPR001807">
    <property type="entry name" value="ClC"/>
</dbReference>
<reference evidence="11 12" key="1">
    <citation type="submission" date="2014-10" db="EMBL/GenBank/DDBJ databases">
        <title>Draft genome of anammox bacterium scalindua brodae, obtained using differential coverage binning of sequence data from two enrichment reactors.</title>
        <authorList>
            <person name="Speth D.R."/>
            <person name="Russ L."/>
            <person name="Kartal B."/>
            <person name="Op den Camp H.J."/>
            <person name="Dutilh B.E."/>
            <person name="Jetten M.S."/>
        </authorList>
    </citation>
    <scope>NUCLEOTIDE SEQUENCE [LARGE SCALE GENOMIC DNA]</scope>
    <source>
        <strain evidence="11">RU1</strain>
    </source>
</reference>
<sequence>MFKSSTIYLLKWICFAVSASTLGIGTIYSFKYLLIKILELIHYSGISLYLWPVFGALVCGLIIYRICPGSAGEGMPAYLLAVNSENGNLSLKATVCKFFAALFTLGFGGSGGIIGPMVRVNSGIMASLGNLFMKIGFTEEDRRIIAICGASSVCAAAFQSPIGAGFLVVEILKRANMHYLDLFPSIITSCLCVTLIRYLNLPDIFPFHISIVNDNFVLSKDMIWIITLGFITGGFSILYVKFYGWMRRFMERDSLSTINMLIGSIIVSGIAYLVHKDLLSASFSYVENLTSGNGVWPFAEIFEGKTLFVVFILLAVTKGLTNSITVGSGLSGGFIGPSIIMGLFLGAAMAQFLGIQANSGVYYALLVAGMSGVLSGSLNAPIAAAIIGTEIFGAGYAVPATLSSIVSFQIARSSYLYASQYDSLKEPLDVK</sequence>
<comment type="caution">
    <text evidence="11">The sequence shown here is derived from an EMBL/GenBank/DDBJ whole genome shotgun (WGS) entry which is preliminary data.</text>
</comment>
<feature type="transmembrane region" description="Helical" evidence="10">
    <location>
        <begin position="46"/>
        <end position="67"/>
    </location>
</feature>
<evidence type="ECO:0000256" key="2">
    <source>
        <dbReference type="ARBA" id="ARBA00022448"/>
    </source>
</evidence>
<keyword evidence="7" id="KW-0869">Chloride channel</keyword>
<dbReference type="CDD" id="cd00400">
    <property type="entry name" value="Voltage_gated_ClC"/>
    <property type="match status" value="1"/>
</dbReference>
<evidence type="ECO:0000256" key="5">
    <source>
        <dbReference type="ARBA" id="ARBA00023065"/>
    </source>
</evidence>
<dbReference type="SUPFAM" id="SSF81340">
    <property type="entry name" value="Clc chloride channel"/>
    <property type="match status" value="1"/>
</dbReference>
<evidence type="ECO:0000256" key="8">
    <source>
        <dbReference type="ARBA" id="ARBA00023214"/>
    </source>
</evidence>
<proteinExistence type="predicted"/>
<evidence type="ECO:0000256" key="7">
    <source>
        <dbReference type="ARBA" id="ARBA00023173"/>
    </source>
</evidence>
<evidence type="ECO:0000313" key="11">
    <source>
        <dbReference type="EMBL" id="KHE90891.1"/>
    </source>
</evidence>
<evidence type="ECO:0000256" key="1">
    <source>
        <dbReference type="ARBA" id="ARBA00004141"/>
    </source>
</evidence>
<accession>A0A0B0EFP5</accession>